<dbReference type="AlphaFoldDB" id="A0A4Y4F092"/>
<reference evidence="2 3" key="1">
    <citation type="submission" date="2019-06" db="EMBL/GenBank/DDBJ databases">
        <title>Whole genome shotgun sequence of Halomonas halmophila NBRC 15537.</title>
        <authorList>
            <person name="Hosoyama A."/>
            <person name="Uohara A."/>
            <person name="Ohji S."/>
            <person name="Ichikawa N."/>
        </authorList>
    </citation>
    <scope>NUCLEOTIDE SEQUENCE [LARGE SCALE GENOMIC DNA]</scope>
    <source>
        <strain evidence="2 3">NBRC 15537</strain>
    </source>
</reference>
<comment type="caution">
    <text evidence="2">The sequence shown here is derived from an EMBL/GenBank/DDBJ whole genome shotgun (WGS) entry which is preliminary data.</text>
</comment>
<dbReference type="SMART" id="SM00731">
    <property type="entry name" value="SprT"/>
    <property type="match status" value="1"/>
</dbReference>
<proteinExistence type="predicted"/>
<dbReference type="PANTHER" id="PTHR38773">
    <property type="entry name" value="PROTEIN SPRT"/>
    <property type="match status" value="1"/>
</dbReference>
<evidence type="ECO:0000313" key="3">
    <source>
        <dbReference type="Proteomes" id="UP000319812"/>
    </source>
</evidence>
<dbReference type="InterPro" id="IPR006640">
    <property type="entry name" value="SprT-like_domain"/>
</dbReference>
<dbReference type="PANTHER" id="PTHR38773:SF1">
    <property type="entry name" value="PROTEIN SPRT"/>
    <property type="match status" value="1"/>
</dbReference>
<dbReference type="Pfam" id="PF10263">
    <property type="entry name" value="SprT-like"/>
    <property type="match status" value="1"/>
</dbReference>
<feature type="domain" description="SprT-like" evidence="1">
    <location>
        <begin position="20"/>
        <end position="173"/>
    </location>
</feature>
<organism evidence="2 3">
    <name type="scientific">Halomonas halmophila</name>
    <dbReference type="NCBI Taxonomy" id="252"/>
    <lineage>
        <taxon>Bacteria</taxon>
        <taxon>Pseudomonadati</taxon>
        <taxon>Pseudomonadota</taxon>
        <taxon>Gammaproteobacteria</taxon>
        <taxon>Oceanospirillales</taxon>
        <taxon>Halomonadaceae</taxon>
        <taxon>Halomonas</taxon>
    </lineage>
</organism>
<evidence type="ECO:0000313" key="2">
    <source>
        <dbReference type="EMBL" id="GED21254.1"/>
    </source>
</evidence>
<keyword evidence="3" id="KW-1185">Reference proteome</keyword>
<evidence type="ECO:0000259" key="1">
    <source>
        <dbReference type="SMART" id="SM00731"/>
    </source>
</evidence>
<dbReference type="Proteomes" id="UP000319812">
    <property type="component" value="Unassembled WGS sequence"/>
</dbReference>
<gene>
    <name evidence="2" type="primary">sprT</name>
    <name evidence="2" type="ORF">HHA01_02310</name>
</gene>
<dbReference type="EMBL" id="BJOC01000004">
    <property type="protein sequence ID" value="GED21254.1"/>
    <property type="molecule type" value="Genomic_DNA"/>
</dbReference>
<name>A0A4Y4F092_9GAMM</name>
<protein>
    <submittedName>
        <fullName evidence="2">Protein SprT</fullName>
    </submittedName>
</protein>
<accession>A0A4Y4F092</accession>
<dbReference type="GO" id="GO:0006950">
    <property type="term" value="P:response to stress"/>
    <property type="evidence" value="ECO:0007669"/>
    <property type="project" value="UniProtKB-ARBA"/>
</dbReference>
<sequence length="179" mass="20692">MLPDPDRQWLASLDRGASQDALHERVAAAWRLCRDVHPSLPRPRVWLDLRGKGAGQTHFGRGGLRFNPVLFDDNRHAFMVEVVPHEMAHWLVHHLSDGQGVAPHGHEWRTVMRELFGLTPQATHDFDTRRASPAPYQYRCQCREHGFTARRHGLARKGRQYVCRRCRQPLVYTGCRESC</sequence>